<organism evidence="2 3">
    <name type="scientific">Desulfacinum infernum DSM 9756</name>
    <dbReference type="NCBI Taxonomy" id="1121391"/>
    <lineage>
        <taxon>Bacteria</taxon>
        <taxon>Pseudomonadati</taxon>
        <taxon>Thermodesulfobacteriota</taxon>
        <taxon>Syntrophobacteria</taxon>
        <taxon>Syntrophobacterales</taxon>
        <taxon>Syntrophobacteraceae</taxon>
        <taxon>Desulfacinum</taxon>
    </lineage>
</organism>
<feature type="region of interest" description="Disordered" evidence="1">
    <location>
        <begin position="1"/>
        <end position="26"/>
    </location>
</feature>
<gene>
    <name evidence="2" type="ORF">SAMN02745206_01731</name>
</gene>
<evidence type="ECO:0000313" key="3">
    <source>
        <dbReference type="Proteomes" id="UP000184076"/>
    </source>
</evidence>
<sequence>MSHHFVAAGLQPRGKSHRNPLKSQAGCEAYPTTGGSSAALKGCATSKEIVRDVVGQAPSPEPG</sequence>
<protein>
    <submittedName>
        <fullName evidence="2">Uncharacterized protein</fullName>
    </submittedName>
</protein>
<evidence type="ECO:0000313" key="2">
    <source>
        <dbReference type="EMBL" id="SHF31511.1"/>
    </source>
</evidence>
<keyword evidence="3" id="KW-1185">Reference proteome</keyword>
<dbReference type="Proteomes" id="UP000184076">
    <property type="component" value="Unassembled WGS sequence"/>
</dbReference>
<reference evidence="3" key="1">
    <citation type="submission" date="2016-11" db="EMBL/GenBank/DDBJ databases">
        <authorList>
            <person name="Varghese N."/>
            <person name="Submissions S."/>
        </authorList>
    </citation>
    <scope>NUCLEOTIDE SEQUENCE [LARGE SCALE GENOMIC DNA]</scope>
    <source>
        <strain evidence="3">DSM 9756</strain>
    </source>
</reference>
<dbReference type="AlphaFoldDB" id="A0A1M5AML3"/>
<proteinExistence type="predicted"/>
<dbReference type="EMBL" id="FQVB01000015">
    <property type="protein sequence ID" value="SHF31511.1"/>
    <property type="molecule type" value="Genomic_DNA"/>
</dbReference>
<evidence type="ECO:0000256" key="1">
    <source>
        <dbReference type="SAM" id="MobiDB-lite"/>
    </source>
</evidence>
<accession>A0A1M5AML3</accession>
<name>A0A1M5AML3_9BACT</name>